<organism evidence="3 4">
    <name type="scientific">Pelagibacterium lentulum</name>
    <dbReference type="NCBI Taxonomy" id="2029865"/>
    <lineage>
        <taxon>Bacteria</taxon>
        <taxon>Pseudomonadati</taxon>
        <taxon>Pseudomonadota</taxon>
        <taxon>Alphaproteobacteria</taxon>
        <taxon>Hyphomicrobiales</taxon>
        <taxon>Devosiaceae</taxon>
        <taxon>Pelagibacterium</taxon>
    </lineage>
</organism>
<evidence type="ECO:0000256" key="1">
    <source>
        <dbReference type="ARBA" id="ARBA00023125"/>
    </source>
</evidence>
<dbReference type="Pfam" id="PF00440">
    <property type="entry name" value="TetR_N"/>
    <property type="match status" value="1"/>
</dbReference>
<dbReference type="OrthoDB" id="4541465at2"/>
<keyword evidence="4" id="KW-1185">Reference proteome</keyword>
<dbReference type="AlphaFoldDB" id="A0A916VWM5"/>
<dbReference type="Gene3D" id="1.10.357.10">
    <property type="entry name" value="Tetracycline Repressor, domain 2"/>
    <property type="match status" value="1"/>
</dbReference>
<dbReference type="InterPro" id="IPR001647">
    <property type="entry name" value="HTH_TetR"/>
</dbReference>
<proteinExistence type="predicted"/>
<feature type="domain" description="HTH tetR-type" evidence="2">
    <location>
        <begin position="13"/>
        <end position="54"/>
    </location>
</feature>
<dbReference type="Proteomes" id="UP000596977">
    <property type="component" value="Unassembled WGS sequence"/>
</dbReference>
<sequence>MSKKDALSAEDWLKAGFRALVAEGAKGVRVEALARALKISKGSFYWHFADAAALKSAMMEFWYENATRAEIASLRSANVSGAERLRRVVGFAGEARSEFGGVGVENAIREWGRSDAAVRRMVQRMESERLAFLTECFEMEGFVGESALWRSQSLYACLIGLESLHLVGVQVSGNLERQLELLLSRLPDT</sequence>
<protein>
    <submittedName>
        <fullName evidence="3">Transcriptional regulator</fullName>
    </submittedName>
</protein>
<gene>
    <name evidence="3" type="ORF">GCM10011499_14240</name>
</gene>
<dbReference type="GO" id="GO:0003677">
    <property type="term" value="F:DNA binding"/>
    <property type="evidence" value="ECO:0007669"/>
    <property type="project" value="UniProtKB-KW"/>
</dbReference>
<comment type="caution">
    <text evidence="3">The sequence shown here is derived from an EMBL/GenBank/DDBJ whole genome shotgun (WGS) entry which is preliminary data.</text>
</comment>
<name>A0A916VWM5_9HYPH</name>
<evidence type="ECO:0000259" key="2">
    <source>
        <dbReference type="Pfam" id="PF00440"/>
    </source>
</evidence>
<reference evidence="3 4" key="1">
    <citation type="journal article" date="2014" name="Int. J. Syst. Evol. Microbiol.">
        <title>Complete genome sequence of Corynebacterium casei LMG S-19264T (=DSM 44701T), isolated from a smear-ripened cheese.</title>
        <authorList>
            <consortium name="US DOE Joint Genome Institute (JGI-PGF)"/>
            <person name="Walter F."/>
            <person name="Albersmeier A."/>
            <person name="Kalinowski J."/>
            <person name="Ruckert C."/>
        </authorList>
    </citation>
    <scope>NUCLEOTIDE SEQUENCE [LARGE SCALE GENOMIC DNA]</scope>
    <source>
        <strain evidence="3 4">CGMCC 1.15896</strain>
    </source>
</reference>
<dbReference type="SUPFAM" id="SSF46689">
    <property type="entry name" value="Homeodomain-like"/>
    <property type="match status" value="1"/>
</dbReference>
<evidence type="ECO:0000313" key="3">
    <source>
        <dbReference type="EMBL" id="GGA45666.1"/>
    </source>
</evidence>
<keyword evidence="1" id="KW-0238">DNA-binding</keyword>
<accession>A0A916VWM5</accession>
<dbReference type="RefSeq" id="WP_127072900.1">
    <property type="nucleotide sequence ID" value="NZ_BMKB01000002.1"/>
</dbReference>
<dbReference type="InterPro" id="IPR009057">
    <property type="entry name" value="Homeodomain-like_sf"/>
</dbReference>
<evidence type="ECO:0000313" key="4">
    <source>
        <dbReference type="Proteomes" id="UP000596977"/>
    </source>
</evidence>
<dbReference type="EMBL" id="BMKB01000002">
    <property type="protein sequence ID" value="GGA45666.1"/>
    <property type="molecule type" value="Genomic_DNA"/>
</dbReference>